<proteinExistence type="predicted"/>
<name>A0ABR2JM41_9EUKA</name>
<dbReference type="Proteomes" id="UP001470230">
    <property type="component" value="Unassembled WGS sequence"/>
</dbReference>
<organism evidence="2 3">
    <name type="scientific">Tritrichomonas musculus</name>
    <dbReference type="NCBI Taxonomy" id="1915356"/>
    <lineage>
        <taxon>Eukaryota</taxon>
        <taxon>Metamonada</taxon>
        <taxon>Parabasalia</taxon>
        <taxon>Tritrichomonadida</taxon>
        <taxon>Tritrichomonadidae</taxon>
        <taxon>Tritrichomonas</taxon>
    </lineage>
</organism>
<comment type="caution">
    <text evidence="2">The sequence shown here is derived from an EMBL/GenBank/DDBJ whole genome shotgun (WGS) entry which is preliminary data.</text>
</comment>
<gene>
    <name evidence="2" type="ORF">M9Y10_005386</name>
</gene>
<keyword evidence="3" id="KW-1185">Reference proteome</keyword>
<dbReference type="EMBL" id="JAPFFF010000011">
    <property type="protein sequence ID" value="KAK8878606.1"/>
    <property type="molecule type" value="Genomic_DNA"/>
</dbReference>
<sequence>MSKNKNRSSDDDTTFQMPNDPFRVKRKYTKKNQVEQILPPPVEQVTTMLPSTEPPKKTRRQVMKVHGVSRDHEGNLLFAVSFAKAKTFYYLTNEEMKANYATYLIGFYERHIQFGETINFNSIQIEK</sequence>
<evidence type="ECO:0000313" key="2">
    <source>
        <dbReference type="EMBL" id="KAK8878606.1"/>
    </source>
</evidence>
<protein>
    <submittedName>
        <fullName evidence="2">Uncharacterized protein</fullName>
    </submittedName>
</protein>
<reference evidence="2 3" key="1">
    <citation type="submission" date="2024-04" db="EMBL/GenBank/DDBJ databases">
        <title>Tritrichomonas musculus Genome.</title>
        <authorList>
            <person name="Alves-Ferreira E."/>
            <person name="Grigg M."/>
            <person name="Lorenzi H."/>
            <person name="Galac M."/>
        </authorList>
    </citation>
    <scope>NUCLEOTIDE SEQUENCE [LARGE SCALE GENOMIC DNA]</scope>
    <source>
        <strain evidence="2 3">EAF2021</strain>
    </source>
</reference>
<evidence type="ECO:0000313" key="3">
    <source>
        <dbReference type="Proteomes" id="UP001470230"/>
    </source>
</evidence>
<dbReference type="Gene3D" id="2.40.50.40">
    <property type="match status" value="1"/>
</dbReference>
<accession>A0ABR2JM41</accession>
<feature type="region of interest" description="Disordered" evidence="1">
    <location>
        <begin position="1"/>
        <end position="22"/>
    </location>
</feature>
<evidence type="ECO:0000256" key="1">
    <source>
        <dbReference type="SAM" id="MobiDB-lite"/>
    </source>
</evidence>